<dbReference type="SMART" id="SM00280">
    <property type="entry name" value="KAZAL"/>
    <property type="match status" value="1"/>
</dbReference>
<feature type="signal peptide" evidence="2">
    <location>
        <begin position="1"/>
        <end position="21"/>
    </location>
</feature>
<comment type="caution">
    <text evidence="4">The sequence shown here is derived from an EMBL/GenBank/DDBJ whole genome shotgun (WGS) entry which is preliminary data.</text>
</comment>
<name>A0A8J2NSY3_9HEXA</name>
<feature type="domain" description="Kazal-like" evidence="3">
    <location>
        <begin position="20"/>
        <end position="77"/>
    </location>
</feature>
<keyword evidence="5" id="KW-1185">Reference proteome</keyword>
<organism evidence="4 5">
    <name type="scientific">Allacma fusca</name>
    <dbReference type="NCBI Taxonomy" id="39272"/>
    <lineage>
        <taxon>Eukaryota</taxon>
        <taxon>Metazoa</taxon>
        <taxon>Ecdysozoa</taxon>
        <taxon>Arthropoda</taxon>
        <taxon>Hexapoda</taxon>
        <taxon>Collembola</taxon>
        <taxon>Symphypleona</taxon>
        <taxon>Sminthuridae</taxon>
        <taxon>Allacma</taxon>
    </lineage>
</organism>
<gene>
    <name evidence="4" type="ORF">AFUS01_LOCUS13856</name>
</gene>
<dbReference type="PROSITE" id="PS51465">
    <property type="entry name" value="KAZAL_2"/>
    <property type="match status" value="1"/>
</dbReference>
<protein>
    <recommendedName>
        <fullName evidence="3">Kazal-like domain-containing protein</fullName>
    </recommendedName>
</protein>
<dbReference type="AlphaFoldDB" id="A0A8J2NSY3"/>
<accession>A0A8J2NSY3</accession>
<evidence type="ECO:0000313" key="4">
    <source>
        <dbReference type="EMBL" id="CAG7724862.1"/>
    </source>
</evidence>
<keyword evidence="2" id="KW-0732">Signal</keyword>
<dbReference type="CDD" id="cd00104">
    <property type="entry name" value="KAZAL_FS"/>
    <property type="match status" value="1"/>
</dbReference>
<keyword evidence="1" id="KW-0175">Coiled coil</keyword>
<evidence type="ECO:0000256" key="2">
    <source>
        <dbReference type="SAM" id="SignalP"/>
    </source>
</evidence>
<dbReference type="Proteomes" id="UP000708208">
    <property type="component" value="Unassembled WGS sequence"/>
</dbReference>
<dbReference type="Pfam" id="PF00050">
    <property type="entry name" value="Kazal_1"/>
    <property type="match status" value="1"/>
</dbReference>
<sequence length="268" mass="30368">MNKNVIFVLVFIGFTVTLTVGRPGDCKGGKSQHCVCPANIDPVCGSNLQTYSNECQLKCEQNCNRNLKYSYKGTCHGRNTPFRGLFKKYWKESLIDYYLGVSMVCPILQSIRQRQDSVSTASVTSVVLKKELEAKQRKLNNAEMRHNENLELYKKWRAELQSDEDRIKQRKAEIDEGTEKLKEQILSGRSRIKQLELEKADLAAEVAEKAKEQDAVELEFVKKKTLVQTVFKDLGAVAAEMQELCLGISSEIMDTEEAEDESIAEVKS</sequence>
<feature type="chain" id="PRO_5035271083" description="Kazal-like domain-containing protein" evidence="2">
    <location>
        <begin position="22"/>
        <end position="268"/>
    </location>
</feature>
<evidence type="ECO:0000259" key="3">
    <source>
        <dbReference type="PROSITE" id="PS51465"/>
    </source>
</evidence>
<evidence type="ECO:0000256" key="1">
    <source>
        <dbReference type="SAM" id="Coils"/>
    </source>
</evidence>
<proteinExistence type="predicted"/>
<reference evidence="4" key="1">
    <citation type="submission" date="2021-06" db="EMBL/GenBank/DDBJ databases">
        <authorList>
            <person name="Hodson N. C."/>
            <person name="Mongue J. A."/>
            <person name="Jaron S. K."/>
        </authorList>
    </citation>
    <scope>NUCLEOTIDE SEQUENCE</scope>
</reference>
<dbReference type="PROSITE" id="PS00282">
    <property type="entry name" value="KAZAL_1"/>
    <property type="match status" value="1"/>
</dbReference>
<dbReference type="OrthoDB" id="88467at2759"/>
<feature type="coiled-coil region" evidence="1">
    <location>
        <begin position="125"/>
        <end position="212"/>
    </location>
</feature>
<evidence type="ECO:0000313" key="5">
    <source>
        <dbReference type="Proteomes" id="UP000708208"/>
    </source>
</evidence>
<dbReference type="InterPro" id="IPR002350">
    <property type="entry name" value="Kazal_dom"/>
</dbReference>
<dbReference type="EMBL" id="CAJVCH010114614">
    <property type="protein sequence ID" value="CAG7724862.1"/>
    <property type="molecule type" value="Genomic_DNA"/>
</dbReference>